<feature type="domain" description="ABC transporter" evidence="4">
    <location>
        <begin position="46"/>
        <end position="264"/>
    </location>
</feature>
<dbReference type="InterPro" id="IPR027417">
    <property type="entry name" value="P-loop_NTPase"/>
</dbReference>
<dbReference type="PROSITE" id="PS50893">
    <property type="entry name" value="ABC_TRANSPORTER_2"/>
    <property type="match status" value="1"/>
</dbReference>
<sequence length="264" mass="27861">MASSPSLGEESVHNSDEDPPTEPEAEEPPPEEAAAEEDLPPRGAGVEARGLSLRGPRGWVYRDVTFEVPPGEVAALVGDAGSGRTSLLLTLGGRMRPTGGTAVVGGRRLPGELRAVQRIAALGLVAGVTEPDPALTVAEHVSEAIDLREGLLGRLRGRRRRIAAALDRVGLEVDPRMRAQDLLPDEARLLGVALALIGDPGLVLLDDLDDGLPVDAQQALWRRLREIADTGITIVAACHDATAAQGLAEIVRIEHPRTMEGART</sequence>
<keyword evidence="1" id="KW-0547">Nucleotide-binding</keyword>
<dbReference type="AlphaFoldDB" id="A0A7W3MVT1"/>
<reference evidence="5 6" key="1">
    <citation type="submission" date="2020-08" db="EMBL/GenBank/DDBJ databases">
        <title>Sequencing the genomes of 1000 actinobacteria strains.</title>
        <authorList>
            <person name="Klenk H.-P."/>
        </authorList>
    </citation>
    <scope>NUCLEOTIDE SEQUENCE [LARGE SCALE GENOMIC DNA]</scope>
    <source>
        <strain evidence="5 6">DSM 45823</strain>
    </source>
</reference>
<keyword evidence="6" id="KW-1185">Reference proteome</keyword>
<feature type="region of interest" description="Disordered" evidence="3">
    <location>
        <begin position="1"/>
        <end position="50"/>
    </location>
</feature>
<evidence type="ECO:0000256" key="3">
    <source>
        <dbReference type="SAM" id="MobiDB-lite"/>
    </source>
</evidence>
<organism evidence="5 6">
    <name type="scientific">Thermomonospora cellulosilytica</name>
    <dbReference type="NCBI Taxonomy" id="1411118"/>
    <lineage>
        <taxon>Bacteria</taxon>
        <taxon>Bacillati</taxon>
        <taxon>Actinomycetota</taxon>
        <taxon>Actinomycetes</taxon>
        <taxon>Streptosporangiales</taxon>
        <taxon>Thermomonosporaceae</taxon>
        <taxon>Thermomonospora</taxon>
    </lineage>
</organism>
<feature type="compositionally biased region" description="Acidic residues" evidence="3">
    <location>
        <begin position="17"/>
        <end position="38"/>
    </location>
</feature>
<dbReference type="Proteomes" id="UP000539313">
    <property type="component" value="Unassembled WGS sequence"/>
</dbReference>
<evidence type="ECO:0000313" key="5">
    <source>
        <dbReference type="EMBL" id="MBA9002749.1"/>
    </source>
</evidence>
<dbReference type="PANTHER" id="PTHR24220:SF684">
    <property type="entry name" value="FE(3+) IONS IMPORT ATP-BINDING PROTEIN FBPC"/>
    <property type="match status" value="1"/>
</dbReference>
<protein>
    <submittedName>
        <fullName evidence="5">ABC-type multidrug transport system ATPase subunit</fullName>
    </submittedName>
</protein>
<dbReference type="InterPro" id="IPR003439">
    <property type="entry name" value="ABC_transporter-like_ATP-bd"/>
</dbReference>
<name>A0A7W3MVT1_9ACTN</name>
<proteinExistence type="predicted"/>
<comment type="caution">
    <text evidence="5">The sequence shown here is derived from an EMBL/GenBank/DDBJ whole genome shotgun (WGS) entry which is preliminary data.</text>
</comment>
<dbReference type="GO" id="GO:0005524">
    <property type="term" value="F:ATP binding"/>
    <property type="evidence" value="ECO:0007669"/>
    <property type="project" value="UniProtKB-KW"/>
</dbReference>
<accession>A0A7W3MVT1</accession>
<dbReference type="Gene3D" id="3.40.50.300">
    <property type="entry name" value="P-loop containing nucleotide triphosphate hydrolases"/>
    <property type="match status" value="1"/>
</dbReference>
<evidence type="ECO:0000256" key="1">
    <source>
        <dbReference type="ARBA" id="ARBA00022741"/>
    </source>
</evidence>
<dbReference type="Pfam" id="PF00005">
    <property type="entry name" value="ABC_tran"/>
    <property type="match status" value="1"/>
</dbReference>
<evidence type="ECO:0000313" key="6">
    <source>
        <dbReference type="Proteomes" id="UP000539313"/>
    </source>
</evidence>
<dbReference type="SMART" id="SM00382">
    <property type="entry name" value="AAA"/>
    <property type="match status" value="1"/>
</dbReference>
<gene>
    <name evidence="5" type="ORF">HNR21_001631</name>
</gene>
<dbReference type="GO" id="GO:0016887">
    <property type="term" value="F:ATP hydrolysis activity"/>
    <property type="evidence" value="ECO:0007669"/>
    <property type="project" value="InterPro"/>
</dbReference>
<dbReference type="InterPro" id="IPR003593">
    <property type="entry name" value="AAA+_ATPase"/>
</dbReference>
<dbReference type="PANTHER" id="PTHR24220">
    <property type="entry name" value="IMPORT ATP-BINDING PROTEIN"/>
    <property type="match status" value="1"/>
</dbReference>
<dbReference type="GO" id="GO:0022857">
    <property type="term" value="F:transmembrane transporter activity"/>
    <property type="evidence" value="ECO:0007669"/>
    <property type="project" value="TreeGrafter"/>
</dbReference>
<dbReference type="SUPFAM" id="SSF52540">
    <property type="entry name" value="P-loop containing nucleoside triphosphate hydrolases"/>
    <property type="match status" value="1"/>
</dbReference>
<dbReference type="GO" id="GO:0005886">
    <property type="term" value="C:plasma membrane"/>
    <property type="evidence" value="ECO:0007669"/>
    <property type="project" value="TreeGrafter"/>
</dbReference>
<evidence type="ECO:0000256" key="2">
    <source>
        <dbReference type="ARBA" id="ARBA00022840"/>
    </source>
</evidence>
<evidence type="ECO:0000259" key="4">
    <source>
        <dbReference type="PROSITE" id="PS50893"/>
    </source>
</evidence>
<dbReference type="InterPro" id="IPR015854">
    <property type="entry name" value="ABC_transpr_LolD-like"/>
</dbReference>
<dbReference type="RefSeq" id="WP_312880909.1">
    <property type="nucleotide sequence ID" value="NZ_JACJII010000001.1"/>
</dbReference>
<keyword evidence="2" id="KW-0067">ATP-binding</keyword>
<dbReference type="EMBL" id="JACJII010000001">
    <property type="protein sequence ID" value="MBA9002749.1"/>
    <property type="molecule type" value="Genomic_DNA"/>
</dbReference>